<keyword evidence="3 6" id="KW-0812">Transmembrane</keyword>
<dbReference type="InterPro" id="IPR007248">
    <property type="entry name" value="Mpv17_PMP22"/>
</dbReference>
<dbReference type="Proteomes" id="UP000663854">
    <property type="component" value="Unassembled WGS sequence"/>
</dbReference>
<dbReference type="PANTHER" id="PTHR11266">
    <property type="entry name" value="PEROXISOMAL MEMBRANE PROTEIN 2, PXMP2 MPV17"/>
    <property type="match status" value="1"/>
</dbReference>
<evidence type="ECO:0000256" key="2">
    <source>
        <dbReference type="ARBA" id="ARBA00006824"/>
    </source>
</evidence>
<feature type="transmembrane region" description="Helical" evidence="6">
    <location>
        <begin position="146"/>
        <end position="166"/>
    </location>
</feature>
<sequence>MIKSFFRRNKLFLLNLTSASGLLASSDLFVQIFYEKKKALDNKRLLAALATGAVMGIEGHIWYAFLDQFIVQRTWSNVFKKVFLDQTIGAPFYTLTYIVGTSVLEGRTSSRELIGDIQKNFLPLYLVDCFIFAPIQIINFKYVPPLYRVPFLSLISFIFDAFISAYKHQHQEIHVHDNLK</sequence>
<evidence type="ECO:0000256" key="1">
    <source>
        <dbReference type="ARBA" id="ARBA00004141"/>
    </source>
</evidence>
<dbReference type="PANTHER" id="PTHR11266:SF8">
    <property type="entry name" value="MPV17-LIKE PROTEIN 2"/>
    <property type="match status" value="1"/>
</dbReference>
<dbReference type="EMBL" id="CAJNOH010000005">
    <property type="protein sequence ID" value="CAF0731392.1"/>
    <property type="molecule type" value="Genomic_DNA"/>
</dbReference>
<protein>
    <recommendedName>
        <fullName evidence="10">Mpv17-like protein 2</fullName>
    </recommendedName>
</protein>
<dbReference type="AlphaFoldDB" id="A0A813MT67"/>
<feature type="transmembrane region" description="Helical" evidence="6">
    <location>
        <begin position="12"/>
        <end position="34"/>
    </location>
</feature>
<feature type="transmembrane region" description="Helical" evidence="6">
    <location>
        <begin position="46"/>
        <end position="66"/>
    </location>
</feature>
<name>A0A813MT67_9BILA</name>
<evidence type="ECO:0000256" key="4">
    <source>
        <dbReference type="ARBA" id="ARBA00022989"/>
    </source>
</evidence>
<keyword evidence="9" id="KW-1185">Reference proteome</keyword>
<keyword evidence="4 6" id="KW-1133">Transmembrane helix</keyword>
<reference evidence="7" key="1">
    <citation type="submission" date="2021-02" db="EMBL/GenBank/DDBJ databases">
        <authorList>
            <person name="Nowell W R."/>
        </authorList>
    </citation>
    <scope>NUCLEOTIDE SEQUENCE</scope>
</reference>
<evidence type="ECO:0000256" key="6">
    <source>
        <dbReference type="RuleBase" id="RU363053"/>
    </source>
</evidence>
<feature type="transmembrane region" description="Helical" evidence="6">
    <location>
        <begin position="121"/>
        <end position="140"/>
    </location>
</feature>
<evidence type="ECO:0000313" key="8">
    <source>
        <dbReference type="EMBL" id="CAF0731392.1"/>
    </source>
</evidence>
<dbReference type="GO" id="GO:0005739">
    <property type="term" value="C:mitochondrion"/>
    <property type="evidence" value="ECO:0007669"/>
    <property type="project" value="TreeGrafter"/>
</dbReference>
<dbReference type="EMBL" id="CAJNOL010000002">
    <property type="protein sequence ID" value="CAF0725820.1"/>
    <property type="molecule type" value="Genomic_DNA"/>
</dbReference>
<evidence type="ECO:0000313" key="9">
    <source>
        <dbReference type="Proteomes" id="UP000663870"/>
    </source>
</evidence>
<comment type="similarity">
    <text evidence="2 6">Belongs to the peroxisomal membrane protein PXMP2/4 family.</text>
</comment>
<comment type="subcellular location">
    <subcellularLocation>
        <location evidence="1">Membrane</location>
        <topology evidence="1">Multi-pass membrane protein</topology>
    </subcellularLocation>
</comment>
<gene>
    <name evidence="7" type="ORF">JXQ802_LOCUS117</name>
    <name evidence="8" type="ORF">PYM288_LOCUS973</name>
</gene>
<evidence type="ECO:0000256" key="3">
    <source>
        <dbReference type="ARBA" id="ARBA00022692"/>
    </source>
</evidence>
<keyword evidence="5 6" id="KW-0472">Membrane</keyword>
<dbReference type="GO" id="GO:0016020">
    <property type="term" value="C:membrane"/>
    <property type="evidence" value="ECO:0007669"/>
    <property type="project" value="UniProtKB-SubCell"/>
</dbReference>
<dbReference type="GO" id="GO:0061668">
    <property type="term" value="P:mitochondrial ribosome assembly"/>
    <property type="evidence" value="ECO:0007669"/>
    <property type="project" value="TreeGrafter"/>
</dbReference>
<accession>A0A813MT67</accession>
<evidence type="ECO:0000256" key="5">
    <source>
        <dbReference type="ARBA" id="ARBA00023136"/>
    </source>
</evidence>
<dbReference type="Proteomes" id="UP000663870">
    <property type="component" value="Unassembled WGS sequence"/>
</dbReference>
<evidence type="ECO:0000313" key="7">
    <source>
        <dbReference type="EMBL" id="CAF0725820.1"/>
    </source>
</evidence>
<organism evidence="7 9">
    <name type="scientific">Rotaria sordida</name>
    <dbReference type="NCBI Taxonomy" id="392033"/>
    <lineage>
        <taxon>Eukaryota</taxon>
        <taxon>Metazoa</taxon>
        <taxon>Spiralia</taxon>
        <taxon>Gnathifera</taxon>
        <taxon>Rotifera</taxon>
        <taxon>Eurotatoria</taxon>
        <taxon>Bdelloidea</taxon>
        <taxon>Philodinida</taxon>
        <taxon>Philodinidae</taxon>
        <taxon>Rotaria</taxon>
    </lineage>
</organism>
<proteinExistence type="inferred from homology"/>
<dbReference type="Pfam" id="PF04117">
    <property type="entry name" value="Mpv17_PMP22"/>
    <property type="match status" value="1"/>
</dbReference>
<evidence type="ECO:0008006" key="10">
    <source>
        <dbReference type="Google" id="ProtNLM"/>
    </source>
</evidence>
<comment type="caution">
    <text evidence="7">The sequence shown here is derived from an EMBL/GenBank/DDBJ whole genome shotgun (WGS) entry which is preliminary data.</text>
</comment>